<reference evidence="12" key="1">
    <citation type="submission" date="2016-03" db="EMBL/GenBank/DDBJ databases">
        <authorList>
            <person name="Devillers H."/>
        </authorList>
    </citation>
    <scope>NUCLEOTIDE SEQUENCE [LARGE SCALE GENOMIC DNA]</scope>
</reference>
<dbReference type="Gene3D" id="3.40.640.10">
    <property type="entry name" value="Type I PLP-dependent aspartate aminotransferase-like (Major domain)"/>
    <property type="match status" value="1"/>
</dbReference>
<dbReference type="InterPro" id="IPR004839">
    <property type="entry name" value="Aminotransferase_I/II_large"/>
</dbReference>
<dbReference type="InterPro" id="IPR050859">
    <property type="entry name" value="Class-I_PLP-dep_aminotransf"/>
</dbReference>
<comment type="cofactor">
    <cofactor evidence="1">
        <name>pyridoxal 5'-phosphate</name>
        <dbReference type="ChEBI" id="CHEBI:597326"/>
    </cofactor>
</comment>
<evidence type="ECO:0000256" key="5">
    <source>
        <dbReference type="ARBA" id="ARBA00022576"/>
    </source>
</evidence>
<dbReference type="EC" id="2.6.1.57" evidence="9"/>
<gene>
    <name evidence="11" type="ORF">LADA_0G09296G</name>
</gene>
<feature type="domain" description="Aminotransferase class I/classII large" evidence="10">
    <location>
        <begin position="100"/>
        <end position="439"/>
    </location>
</feature>
<dbReference type="GO" id="GO:0006571">
    <property type="term" value="P:tyrosine biosynthetic process"/>
    <property type="evidence" value="ECO:0007669"/>
    <property type="project" value="TreeGrafter"/>
</dbReference>
<dbReference type="GO" id="GO:0005737">
    <property type="term" value="C:cytoplasm"/>
    <property type="evidence" value="ECO:0007669"/>
    <property type="project" value="UniProtKB-SubCell"/>
</dbReference>
<name>A0A1G4JUJ7_9SACH</name>
<keyword evidence="6" id="KW-0808">Transferase</keyword>
<comment type="catalytic activity">
    <reaction evidence="8">
        <text>an aromatic L-alpha-amino acid + 2-oxoglutarate = an aromatic oxo-acid + L-glutamate</text>
        <dbReference type="Rhea" id="RHEA:17533"/>
        <dbReference type="ChEBI" id="CHEBI:16810"/>
        <dbReference type="ChEBI" id="CHEBI:29985"/>
        <dbReference type="ChEBI" id="CHEBI:73309"/>
        <dbReference type="ChEBI" id="CHEBI:84824"/>
        <dbReference type="EC" id="2.6.1.57"/>
    </reaction>
</comment>
<keyword evidence="4" id="KW-0963">Cytoplasm</keyword>
<dbReference type="CDD" id="cd00609">
    <property type="entry name" value="AAT_like"/>
    <property type="match status" value="1"/>
</dbReference>
<sequence length="491" mass="55373">MLPVASNFSHKLSIEARTRVPSPMEGLNIYLHKKNLVFLAGGMPMAEFFPWDEITAKSPIPKEGSTIESMRLSANADVCITSVRKSGSEFPGDIPLSRSLQYGATEGEHELLSFIREHTRSFHNPKYSNWDVVATTGSTQAWEATLRVFCNRGDSILVEYHSYTSPIYAAQAQGINVVHVPLDEEGIVPAALEEKLRNWHHSLPFPKLLYIIPTGQNPTGSTLGGERRKQVYRIAQAFDLIIVEDEPYYFLQMDQFTTDVAKRKNRECLSHERFKELLVDSFLSMDTDGRVIRLESFSKILSPGARLGWIVGSQDLLRTYIHFQELTVHSPSGFAQTMVAGLLNRWGHQGYTNWLIALRAEYSKRRDVVCDALLNHLPSNPAFRFMPPTAGMFFTVKIDASCHPGFQQKYDGDPIAVEKMLFERFSDNGVLVVPSHWFKKIPEGPDKSRQCENNAESAEIFFRGTYAAVDLNSLEQGVKALSETLKSEFTL</sequence>
<keyword evidence="7" id="KW-0663">Pyridoxal phosphate</keyword>
<proteinExistence type="inferred from homology"/>
<evidence type="ECO:0000256" key="9">
    <source>
        <dbReference type="ARBA" id="ARBA00067014"/>
    </source>
</evidence>
<evidence type="ECO:0000256" key="2">
    <source>
        <dbReference type="ARBA" id="ARBA00004496"/>
    </source>
</evidence>
<evidence type="ECO:0000256" key="4">
    <source>
        <dbReference type="ARBA" id="ARBA00022490"/>
    </source>
</evidence>
<dbReference type="GO" id="GO:0009074">
    <property type="term" value="P:aromatic amino acid family catabolic process"/>
    <property type="evidence" value="ECO:0007669"/>
    <property type="project" value="TreeGrafter"/>
</dbReference>
<dbReference type="GO" id="GO:0047536">
    <property type="term" value="F:2-aminoadipate transaminase activity"/>
    <property type="evidence" value="ECO:0007669"/>
    <property type="project" value="TreeGrafter"/>
</dbReference>
<dbReference type="Proteomes" id="UP000190274">
    <property type="component" value="Chromosome G"/>
</dbReference>
<dbReference type="SUPFAM" id="SSF53383">
    <property type="entry name" value="PLP-dependent transferases"/>
    <property type="match status" value="1"/>
</dbReference>
<accession>A0A1G4JUJ7</accession>
<dbReference type="InterPro" id="IPR015421">
    <property type="entry name" value="PyrdxlP-dep_Trfase_major"/>
</dbReference>
<evidence type="ECO:0000313" key="11">
    <source>
        <dbReference type="EMBL" id="SCU94556.1"/>
    </source>
</evidence>
<dbReference type="GO" id="GO:0019878">
    <property type="term" value="P:lysine biosynthetic process via aminoadipic acid"/>
    <property type="evidence" value="ECO:0007669"/>
    <property type="project" value="TreeGrafter"/>
</dbReference>
<dbReference type="EMBL" id="LT598457">
    <property type="protein sequence ID" value="SCU94556.1"/>
    <property type="molecule type" value="Genomic_DNA"/>
</dbReference>
<evidence type="ECO:0000256" key="3">
    <source>
        <dbReference type="ARBA" id="ARBA00007441"/>
    </source>
</evidence>
<evidence type="ECO:0000259" key="10">
    <source>
        <dbReference type="Pfam" id="PF00155"/>
    </source>
</evidence>
<protein>
    <recommendedName>
        <fullName evidence="9">aromatic-amino-acid transaminase</fullName>
        <ecNumber evidence="9">2.6.1.57</ecNumber>
    </recommendedName>
</protein>
<evidence type="ECO:0000256" key="8">
    <source>
        <dbReference type="ARBA" id="ARBA00051993"/>
    </source>
</evidence>
<keyword evidence="12" id="KW-1185">Reference proteome</keyword>
<keyword evidence="5" id="KW-0032">Aminotransferase</keyword>
<comment type="subcellular location">
    <subcellularLocation>
        <location evidence="2">Cytoplasm</location>
    </subcellularLocation>
</comment>
<dbReference type="Pfam" id="PF00155">
    <property type="entry name" value="Aminotran_1_2"/>
    <property type="match status" value="1"/>
</dbReference>
<evidence type="ECO:0000256" key="1">
    <source>
        <dbReference type="ARBA" id="ARBA00001933"/>
    </source>
</evidence>
<dbReference type="STRING" id="1266660.A0A1G4JUJ7"/>
<dbReference type="GO" id="GO:0008793">
    <property type="term" value="F:aromatic-amino-acid transaminase activity"/>
    <property type="evidence" value="ECO:0007669"/>
    <property type="project" value="TreeGrafter"/>
</dbReference>
<dbReference type="AlphaFoldDB" id="A0A1G4JUJ7"/>
<dbReference type="FunFam" id="3.40.640.10:FF:000074">
    <property type="entry name" value="Aromatic amino acid aminotransferase"/>
    <property type="match status" value="1"/>
</dbReference>
<dbReference type="PANTHER" id="PTHR42790:SF21">
    <property type="entry name" value="AROMATIC_AMINOADIPATE AMINOTRANSFERASE 1"/>
    <property type="match status" value="1"/>
</dbReference>
<comment type="similarity">
    <text evidence="3">Belongs to the class-I pyridoxal-phosphate-dependent aminotransferase family.</text>
</comment>
<dbReference type="GO" id="GO:0030170">
    <property type="term" value="F:pyridoxal phosphate binding"/>
    <property type="evidence" value="ECO:0007669"/>
    <property type="project" value="InterPro"/>
</dbReference>
<dbReference type="PANTHER" id="PTHR42790">
    <property type="entry name" value="AMINOTRANSFERASE"/>
    <property type="match status" value="1"/>
</dbReference>
<organism evidence="11 12">
    <name type="scientific">Lachancea dasiensis</name>
    <dbReference type="NCBI Taxonomy" id="1072105"/>
    <lineage>
        <taxon>Eukaryota</taxon>
        <taxon>Fungi</taxon>
        <taxon>Dikarya</taxon>
        <taxon>Ascomycota</taxon>
        <taxon>Saccharomycotina</taxon>
        <taxon>Saccharomycetes</taxon>
        <taxon>Saccharomycetales</taxon>
        <taxon>Saccharomycetaceae</taxon>
        <taxon>Lachancea</taxon>
    </lineage>
</organism>
<evidence type="ECO:0000256" key="6">
    <source>
        <dbReference type="ARBA" id="ARBA00022679"/>
    </source>
</evidence>
<dbReference type="InterPro" id="IPR015424">
    <property type="entry name" value="PyrdxlP-dep_Trfase"/>
</dbReference>
<dbReference type="OrthoDB" id="691673at2759"/>
<evidence type="ECO:0000256" key="7">
    <source>
        <dbReference type="ARBA" id="ARBA00022898"/>
    </source>
</evidence>
<evidence type="ECO:0000313" key="12">
    <source>
        <dbReference type="Proteomes" id="UP000190274"/>
    </source>
</evidence>